<dbReference type="InterPro" id="IPR003959">
    <property type="entry name" value="ATPase_AAA_core"/>
</dbReference>
<evidence type="ECO:0000256" key="3">
    <source>
        <dbReference type="ARBA" id="ARBA00022840"/>
    </source>
</evidence>
<dbReference type="GO" id="GO:0005874">
    <property type="term" value="C:microtubule"/>
    <property type="evidence" value="ECO:0007669"/>
    <property type="project" value="UniProtKB-KW"/>
</dbReference>
<accession>A0A7S0CCD3</accession>
<evidence type="ECO:0000259" key="7">
    <source>
        <dbReference type="Pfam" id="PF17862"/>
    </source>
</evidence>
<dbReference type="InterPro" id="IPR003960">
    <property type="entry name" value="ATPase_AAA_CS"/>
</dbReference>
<evidence type="ECO:0008006" key="9">
    <source>
        <dbReference type="Google" id="ProtNLM"/>
    </source>
</evidence>
<name>A0A7S0CCD3_9STRA</name>
<dbReference type="SUPFAM" id="SSF52540">
    <property type="entry name" value="P-loop containing nucleoside triphosphate hydrolases"/>
    <property type="match status" value="1"/>
</dbReference>
<dbReference type="FunFam" id="1.10.8.60:FF:000022">
    <property type="entry name" value="Fidgetin like 1"/>
    <property type="match status" value="1"/>
</dbReference>
<feature type="domain" description="ATPase AAA-type core" evidence="6">
    <location>
        <begin position="1"/>
        <end position="123"/>
    </location>
</feature>
<evidence type="ECO:0000256" key="1">
    <source>
        <dbReference type="ARBA" id="ARBA00022701"/>
    </source>
</evidence>
<dbReference type="Pfam" id="PF17862">
    <property type="entry name" value="AAA_lid_3"/>
    <property type="match status" value="1"/>
</dbReference>
<keyword evidence="3 5" id="KW-0067">ATP-binding</keyword>
<dbReference type="GO" id="GO:0005524">
    <property type="term" value="F:ATP binding"/>
    <property type="evidence" value="ECO:0007669"/>
    <property type="project" value="UniProtKB-KW"/>
</dbReference>
<dbReference type="InterPro" id="IPR041569">
    <property type="entry name" value="AAA_lid_3"/>
</dbReference>
<gene>
    <name evidence="8" type="ORF">PINE0816_LOCUS14676</name>
</gene>
<keyword evidence="2 5" id="KW-0547">Nucleotide-binding</keyword>
<dbReference type="Gene3D" id="1.10.8.60">
    <property type="match status" value="1"/>
</dbReference>
<keyword evidence="4" id="KW-0413">Isomerase</keyword>
<dbReference type="PROSITE" id="PS00674">
    <property type="entry name" value="AAA"/>
    <property type="match status" value="1"/>
</dbReference>
<dbReference type="GO" id="GO:0016853">
    <property type="term" value="F:isomerase activity"/>
    <property type="evidence" value="ECO:0007669"/>
    <property type="project" value="UniProtKB-KW"/>
</dbReference>
<dbReference type="GO" id="GO:0016887">
    <property type="term" value="F:ATP hydrolysis activity"/>
    <property type="evidence" value="ECO:0007669"/>
    <property type="project" value="InterPro"/>
</dbReference>
<evidence type="ECO:0000256" key="2">
    <source>
        <dbReference type="ARBA" id="ARBA00022741"/>
    </source>
</evidence>
<evidence type="ECO:0000313" key="8">
    <source>
        <dbReference type="EMBL" id="CAD8418541.1"/>
    </source>
</evidence>
<dbReference type="PANTHER" id="PTHR23074">
    <property type="entry name" value="AAA DOMAIN-CONTAINING"/>
    <property type="match status" value="1"/>
</dbReference>
<evidence type="ECO:0000256" key="4">
    <source>
        <dbReference type="ARBA" id="ARBA00023235"/>
    </source>
</evidence>
<comment type="similarity">
    <text evidence="5">Belongs to the AAA ATPase family.</text>
</comment>
<dbReference type="InterPro" id="IPR050304">
    <property type="entry name" value="MT-severing_AAA_ATPase"/>
</dbReference>
<organism evidence="8">
    <name type="scientific">Proboscia inermis</name>
    <dbReference type="NCBI Taxonomy" id="420281"/>
    <lineage>
        <taxon>Eukaryota</taxon>
        <taxon>Sar</taxon>
        <taxon>Stramenopiles</taxon>
        <taxon>Ochrophyta</taxon>
        <taxon>Bacillariophyta</taxon>
        <taxon>Coscinodiscophyceae</taxon>
        <taxon>Rhizosoleniophycidae</taxon>
        <taxon>Rhizosoleniales</taxon>
        <taxon>Rhizosoleniaceae</taxon>
        <taxon>Proboscia</taxon>
    </lineage>
</organism>
<keyword evidence="1" id="KW-0493">Microtubule</keyword>
<dbReference type="Pfam" id="PF00004">
    <property type="entry name" value="AAA"/>
    <property type="match status" value="1"/>
</dbReference>
<reference evidence="8" key="1">
    <citation type="submission" date="2021-01" db="EMBL/GenBank/DDBJ databases">
        <authorList>
            <person name="Corre E."/>
            <person name="Pelletier E."/>
            <person name="Niang G."/>
            <person name="Scheremetjew M."/>
            <person name="Finn R."/>
            <person name="Kale V."/>
            <person name="Holt S."/>
            <person name="Cochrane G."/>
            <person name="Meng A."/>
            <person name="Brown T."/>
            <person name="Cohen L."/>
        </authorList>
    </citation>
    <scope>NUCLEOTIDE SEQUENCE</scope>
    <source>
        <strain evidence="8">CCAP1064/1</strain>
    </source>
</reference>
<dbReference type="Gene3D" id="3.40.50.300">
    <property type="entry name" value="P-loop containing nucleotide triphosphate hydrolases"/>
    <property type="match status" value="1"/>
</dbReference>
<dbReference type="EMBL" id="HBEL01031402">
    <property type="protein sequence ID" value="CAD8418541.1"/>
    <property type="molecule type" value="Transcribed_RNA"/>
</dbReference>
<proteinExistence type="inferred from homology"/>
<feature type="domain" description="AAA ATPase AAA+ lid" evidence="7">
    <location>
        <begin position="157"/>
        <end position="192"/>
    </location>
</feature>
<protein>
    <recommendedName>
        <fullName evidence="9">AAA+ ATPase domain-containing protein</fullName>
    </recommendedName>
</protein>
<evidence type="ECO:0000256" key="5">
    <source>
        <dbReference type="RuleBase" id="RU003651"/>
    </source>
</evidence>
<dbReference type="InterPro" id="IPR027417">
    <property type="entry name" value="P-loop_NTPase"/>
</dbReference>
<dbReference type="AlphaFoldDB" id="A0A7S0CCD3"/>
<dbReference type="PANTHER" id="PTHR23074:SF86">
    <property type="entry name" value="SPASTIN"/>
    <property type="match status" value="1"/>
</dbReference>
<evidence type="ECO:0000259" key="6">
    <source>
        <dbReference type="Pfam" id="PF00004"/>
    </source>
</evidence>
<dbReference type="GO" id="GO:0000226">
    <property type="term" value="P:microtubule cytoskeleton organization"/>
    <property type="evidence" value="ECO:0007669"/>
    <property type="project" value="UniProtKB-ARBA"/>
</dbReference>
<sequence>MIARAAAYESKSSFFACSAGSLTSKWVGDSEKTVKSLFRVAQQISPSIIFFDEIDSLLSKRKSDEHEASRRFKTEFMIQFDGVRPVGDKDDAASILVLGCSNCPWDLDDAVIRRFQRRIYVPLPDSEARKPLIKGLLEKSSGGSKNNTLHSLSKHQISQLVKSTEGYSCADIVTLCSDASFGPLRSIGGIDKIKKVSMDDVRAVNFEDFKEAIRNNKKSVSSSLLEHYAKWECDQQ</sequence>